<dbReference type="Proteomes" id="UP000016491">
    <property type="component" value="Unassembled WGS sequence"/>
</dbReference>
<comment type="caution">
    <text evidence="1">The sequence shown here is derived from an EMBL/GenBank/DDBJ whole genome shotgun (WGS) entry which is preliminary data.</text>
</comment>
<dbReference type="AlphaFoldDB" id="A0ABC9TUQ5"/>
<proteinExistence type="predicted"/>
<name>A0ABC9TUQ5_CLOSY</name>
<gene>
    <name evidence="1" type="ORF">CLOSYM_03385</name>
</gene>
<organism evidence="1 2">
    <name type="scientific">[Clostridium] symbiosum ATCC 14940</name>
    <dbReference type="NCBI Taxonomy" id="411472"/>
    <lineage>
        <taxon>Bacteria</taxon>
        <taxon>Bacillati</taxon>
        <taxon>Bacillota</taxon>
        <taxon>Clostridia</taxon>
        <taxon>Lachnospirales</taxon>
        <taxon>Lachnospiraceae</taxon>
        <taxon>Otoolea</taxon>
    </lineage>
</organism>
<accession>A0ABC9TUQ5</accession>
<sequence>MTNRKILLLNKNRSAEDHAAAVGNYAAEATRRWRRIPLARFFRV</sequence>
<protein>
    <submittedName>
        <fullName evidence="1">Uncharacterized protein</fullName>
    </submittedName>
</protein>
<dbReference type="EMBL" id="AWSU01000268">
    <property type="protein sequence ID" value="ERI75188.1"/>
    <property type="molecule type" value="Genomic_DNA"/>
</dbReference>
<evidence type="ECO:0000313" key="2">
    <source>
        <dbReference type="Proteomes" id="UP000016491"/>
    </source>
</evidence>
<evidence type="ECO:0000313" key="1">
    <source>
        <dbReference type="EMBL" id="ERI75188.1"/>
    </source>
</evidence>
<reference evidence="1 2" key="1">
    <citation type="submission" date="2013-07" db="EMBL/GenBank/DDBJ databases">
        <authorList>
            <person name="Weinstock G."/>
            <person name="Sodergren E."/>
            <person name="Wylie T."/>
            <person name="Fulton L."/>
            <person name="Fulton R."/>
            <person name="Fronick C."/>
            <person name="O'Laughlin M."/>
            <person name="Godfrey J."/>
            <person name="Miner T."/>
            <person name="Herter B."/>
            <person name="Appelbaum E."/>
            <person name="Cordes M."/>
            <person name="Lek S."/>
            <person name="Wollam A."/>
            <person name="Pepin K.H."/>
            <person name="Palsikar V.B."/>
            <person name="Mitreva M."/>
            <person name="Wilson R.K."/>
        </authorList>
    </citation>
    <scope>NUCLEOTIDE SEQUENCE [LARGE SCALE GENOMIC DNA]</scope>
    <source>
        <strain evidence="1 2">ATCC 14940</strain>
    </source>
</reference>